<reference evidence="2 3" key="1">
    <citation type="journal article" date="2016" name="Nat. Commun.">
        <title>Ectomycorrhizal ecology is imprinted in the genome of the dominant symbiotic fungus Cenococcum geophilum.</title>
        <authorList>
            <consortium name="DOE Joint Genome Institute"/>
            <person name="Peter M."/>
            <person name="Kohler A."/>
            <person name="Ohm R.A."/>
            <person name="Kuo A."/>
            <person name="Krutzmann J."/>
            <person name="Morin E."/>
            <person name="Arend M."/>
            <person name="Barry K.W."/>
            <person name="Binder M."/>
            <person name="Choi C."/>
            <person name="Clum A."/>
            <person name="Copeland A."/>
            <person name="Grisel N."/>
            <person name="Haridas S."/>
            <person name="Kipfer T."/>
            <person name="LaButti K."/>
            <person name="Lindquist E."/>
            <person name="Lipzen A."/>
            <person name="Maire R."/>
            <person name="Meier B."/>
            <person name="Mihaltcheva S."/>
            <person name="Molinier V."/>
            <person name="Murat C."/>
            <person name="Poggeler S."/>
            <person name="Quandt C.A."/>
            <person name="Sperisen C."/>
            <person name="Tritt A."/>
            <person name="Tisserant E."/>
            <person name="Crous P.W."/>
            <person name="Henrissat B."/>
            <person name="Nehls U."/>
            <person name="Egli S."/>
            <person name="Spatafora J.W."/>
            <person name="Grigoriev I.V."/>
            <person name="Martin F.M."/>
        </authorList>
    </citation>
    <scope>NUCLEOTIDE SEQUENCE [LARGE SCALE GENOMIC DNA]</scope>
    <source>
        <strain evidence="2 3">CBS 207.34</strain>
    </source>
</reference>
<accession>A0A8E2EQ85</accession>
<dbReference type="AlphaFoldDB" id="A0A8E2EQ85"/>
<keyword evidence="3" id="KW-1185">Reference proteome</keyword>
<feature type="compositionally biased region" description="Polar residues" evidence="1">
    <location>
        <begin position="1"/>
        <end position="11"/>
    </location>
</feature>
<gene>
    <name evidence="2" type="ORF">AOQ84DRAFT_166672</name>
</gene>
<evidence type="ECO:0000313" key="3">
    <source>
        <dbReference type="Proteomes" id="UP000250140"/>
    </source>
</evidence>
<organism evidence="2 3">
    <name type="scientific">Glonium stellatum</name>
    <dbReference type="NCBI Taxonomy" id="574774"/>
    <lineage>
        <taxon>Eukaryota</taxon>
        <taxon>Fungi</taxon>
        <taxon>Dikarya</taxon>
        <taxon>Ascomycota</taxon>
        <taxon>Pezizomycotina</taxon>
        <taxon>Dothideomycetes</taxon>
        <taxon>Pleosporomycetidae</taxon>
        <taxon>Gloniales</taxon>
        <taxon>Gloniaceae</taxon>
        <taxon>Glonium</taxon>
    </lineage>
</organism>
<protein>
    <submittedName>
        <fullName evidence="2">Uncharacterized protein</fullName>
    </submittedName>
</protein>
<dbReference type="EMBL" id="KV750864">
    <property type="protein sequence ID" value="OCL02859.1"/>
    <property type="molecule type" value="Genomic_DNA"/>
</dbReference>
<dbReference type="Proteomes" id="UP000250140">
    <property type="component" value="Unassembled WGS sequence"/>
</dbReference>
<dbReference type="OrthoDB" id="514070at2759"/>
<evidence type="ECO:0000313" key="2">
    <source>
        <dbReference type="EMBL" id="OCL02859.1"/>
    </source>
</evidence>
<evidence type="ECO:0000256" key="1">
    <source>
        <dbReference type="SAM" id="MobiDB-lite"/>
    </source>
</evidence>
<sequence>MVTTRSKTSQAHIEEYAQDEARPKKSGQKAAPPSPQDKARVNSASKTAKRKSSKSSGGSPKSKRAKTVASPAEEISAEASILINRAPVLQLWAASVTHFLHHELPWSTCLSAGSAISAICAVAKGRSIGTIKDTKDKDEKKKQKEVEEREGDYDVLDVMNFKLRLKNGLVLVGSAGKGKPGVEEPLKAKFGGREYEAARKTFQTALESWQGHEDELNQNAFGLYERFRPNISSGQKGWGKKGELSFEKVMQIAKRQ</sequence>
<feature type="region of interest" description="Disordered" evidence="1">
    <location>
        <begin position="1"/>
        <end position="71"/>
    </location>
</feature>
<name>A0A8E2EQ85_9PEZI</name>
<proteinExistence type="predicted"/>
<feature type="compositionally biased region" description="Basic and acidic residues" evidence="1">
    <location>
        <begin position="12"/>
        <end position="23"/>
    </location>
</feature>